<name>A0A9W9DHL2_9AGAR</name>
<keyword evidence="6" id="KW-1185">Reference proteome</keyword>
<keyword evidence="1" id="KW-0863">Zinc-finger</keyword>
<feature type="region of interest" description="Disordered" evidence="2">
    <location>
        <begin position="544"/>
        <end position="623"/>
    </location>
</feature>
<dbReference type="CDD" id="cd13246">
    <property type="entry name" value="PH_Scd1"/>
    <property type="match status" value="1"/>
</dbReference>
<evidence type="ECO:0000259" key="3">
    <source>
        <dbReference type="PROSITE" id="PS50089"/>
    </source>
</evidence>
<dbReference type="PANTHER" id="PTHR10579:SF43">
    <property type="entry name" value="ZINC FINGER (C3HC4-TYPE RING FINGER) FAMILY PROTEIN"/>
    <property type="match status" value="1"/>
</dbReference>
<evidence type="ECO:0000313" key="6">
    <source>
        <dbReference type="Proteomes" id="UP001150266"/>
    </source>
</evidence>
<comment type="caution">
    <text evidence="5">The sequence shown here is derived from an EMBL/GenBank/DDBJ whole genome shotgun (WGS) entry which is preliminary data.</text>
</comment>
<dbReference type="GO" id="GO:0005085">
    <property type="term" value="F:guanyl-nucleotide exchange factor activity"/>
    <property type="evidence" value="ECO:0007669"/>
    <property type="project" value="InterPro"/>
</dbReference>
<keyword evidence="1" id="KW-0862">Zinc</keyword>
<feature type="domain" description="VWFA" evidence="4">
    <location>
        <begin position="634"/>
        <end position="837"/>
    </location>
</feature>
<reference evidence="5" key="1">
    <citation type="submission" date="2022-08" db="EMBL/GenBank/DDBJ databases">
        <title>A Global Phylogenomic Analysis of the Shiitake Genus Lentinula.</title>
        <authorList>
            <consortium name="DOE Joint Genome Institute"/>
            <person name="Sierra-Patev S."/>
            <person name="Min B."/>
            <person name="Naranjo-Ortiz M."/>
            <person name="Looney B."/>
            <person name="Konkel Z."/>
            <person name="Slot J.C."/>
            <person name="Sakamoto Y."/>
            <person name="Steenwyk J.L."/>
            <person name="Rokas A."/>
            <person name="Carro J."/>
            <person name="Camarero S."/>
            <person name="Ferreira P."/>
            <person name="Molpeceres G."/>
            <person name="Ruiz-Duenas F.J."/>
            <person name="Serrano A."/>
            <person name="Henrissat B."/>
            <person name="Drula E."/>
            <person name="Hughes K.W."/>
            <person name="Mata J.L."/>
            <person name="Ishikawa N.K."/>
            <person name="Vargas-Isla R."/>
            <person name="Ushijima S."/>
            <person name="Smith C.A."/>
            <person name="Ahrendt S."/>
            <person name="Andreopoulos W."/>
            <person name="He G."/>
            <person name="Labutti K."/>
            <person name="Lipzen A."/>
            <person name="Ng V."/>
            <person name="Riley R."/>
            <person name="Sandor L."/>
            <person name="Barry K."/>
            <person name="Martinez A.T."/>
            <person name="Xiao Y."/>
            <person name="Gibbons J.G."/>
            <person name="Terashima K."/>
            <person name="Grigoriev I.V."/>
            <person name="Hibbett D.S."/>
        </authorList>
    </citation>
    <scope>NUCLEOTIDE SEQUENCE</scope>
    <source>
        <strain evidence="5">JLM2183</strain>
    </source>
</reference>
<feature type="domain" description="RING-type" evidence="3">
    <location>
        <begin position="109"/>
        <end position="170"/>
    </location>
</feature>
<sequence>MKNSGVGGTWYSRKSPLPSDPHQAQADSNSLYLNPRSAPPLPPNSSIVSLRSFNSVFRPPRINKAPSVFSVESALSLPDSVASHPYATMHIAPMPVVSNSDNADDEEDCPVCLEPLSFSFRLPGEKPHIVPECGHALHEACFTAVYGPPPSQSKSTVPRKSNLGVCGVCRRPMKVGDGDGGKSNKLAALTGVGDHTSSVLYPGRDTPTNRRRQQPQKPFDPNEDDPLDHTGSVKSDPSREHSQYIVAPSIQVRPEFSSLTRTHDVNQPLTCIVVIELPGKRVHAPVPGPVPQDYGASRLAEAGSHLRQDTGHASPQPRRQQQMSEYYSQDMYHNHTSGHGHESLSSGSHQHNQQTALIQEEDSPFNAITEDLRNRIIDWKGHPLSDLGPLQMYDLLSVRRDSLVREFYVYLFKEALICVVEEKKRSLGRLLSNASGLADTASATSSMGQSKGVLRLKGRIYVRHIKQVTASSAAGEMSLTIDMEDELASFILIYKDRASLEAWRNTIQALVNMFQSQNPSYQQPPQEEARALEMEEFGGNSKAMRMLSGSTSTTVSSGVDSLLQNGSSRSTMSSSTSHGSALQHSQRPQIQQKLTTLGEGDEMSQYDSPTGLVTPYTSSGPSNSLTPLPHPAMDLIMVISLPPPNSSPSTAQLKLRVIKATLDFILASLGTRDRLSLVTFEVGPGGRVRKTPFLSVSKGQSKTRLEKFVEDLSTRPTSDPDGIGMSRNDEFLVRVSKDEKTDVVTAVNHGLDVVLQRKARNSVSGMILVSDASDSTRRAQMDLVLARAEAANVPIHSFGYGRSHDPASLWLMSNHTSGTYTFVKDWYDLRDSIAGCVGGMMSIGLLNMKLHMKIVDGNRFRIRKVSGGPSSILASDGQNVDVDVGELRYGERKEMLIELELDNTDLQQRLARANGQGNRIDMRNMNATDRFVQSMGLDSLTIDDVDLADGMMDRMIDEVPVVEVDGSFFDPTAAKNVTRLAHPVLLTVTLLPPTPNAPKPPSSVSDPVIVRRRMELLASDMITRALVLVSRRNFPQAQKIISETKRILHTVLQTISRSLPPPNSGTQRNRKEILTLGAVRAMQAIMQDLQILTEALDDNVDLFAHDQRNFGAQQAMILRDQKSWTGRSATERLFWTTDNSIELVSRSTDWIARD</sequence>
<dbReference type="InterPro" id="IPR001841">
    <property type="entry name" value="Znf_RING"/>
</dbReference>
<dbReference type="PROSITE" id="PS50089">
    <property type="entry name" value="ZF_RING_2"/>
    <property type="match status" value="1"/>
</dbReference>
<protein>
    <submittedName>
        <fullName evidence="5">Pleckstrin homology domain-containing protein</fullName>
    </submittedName>
</protein>
<feature type="compositionally biased region" description="Low complexity" evidence="2">
    <location>
        <begin position="547"/>
        <end position="580"/>
    </location>
</feature>
<accession>A0A9W9DHL2</accession>
<dbReference type="Gene3D" id="3.30.40.10">
    <property type="entry name" value="Zinc/RING finger domain, C3HC4 (zinc finger)"/>
    <property type="match status" value="1"/>
</dbReference>
<dbReference type="Gene3D" id="2.30.29.30">
    <property type="entry name" value="Pleckstrin-homology domain (PH domain)/Phosphotyrosine-binding domain (PTB)"/>
    <property type="match status" value="1"/>
</dbReference>
<proteinExistence type="predicted"/>
<dbReference type="Pfam" id="PF13768">
    <property type="entry name" value="VWA_3"/>
    <property type="match status" value="1"/>
</dbReference>
<dbReference type="Gene3D" id="3.40.50.410">
    <property type="entry name" value="von Willebrand factor, type A domain"/>
    <property type="match status" value="1"/>
</dbReference>
<dbReference type="InterPro" id="IPR036465">
    <property type="entry name" value="vWFA_dom_sf"/>
</dbReference>
<dbReference type="PANTHER" id="PTHR10579">
    <property type="entry name" value="CALCIUM-ACTIVATED CHLORIDE CHANNEL REGULATOR"/>
    <property type="match status" value="1"/>
</dbReference>
<dbReference type="InterPro" id="IPR033511">
    <property type="entry name" value="Cdc24/Scd1_PH_dom"/>
</dbReference>
<dbReference type="SUPFAM" id="SSF50729">
    <property type="entry name" value="PH domain-like"/>
    <property type="match status" value="1"/>
</dbReference>
<dbReference type="PROSITE" id="PS50234">
    <property type="entry name" value="VWFA"/>
    <property type="match status" value="1"/>
</dbReference>
<evidence type="ECO:0000259" key="4">
    <source>
        <dbReference type="PROSITE" id="PS50234"/>
    </source>
</evidence>
<gene>
    <name evidence="5" type="ORF">J3R30DRAFT_3303738</name>
</gene>
<dbReference type="GO" id="GO:0008270">
    <property type="term" value="F:zinc ion binding"/>
    <property type="evidence" value="ECO:0007669"/>
    <property type="project" value="UniProtKB-KW"/>
</dbReference>
<feature type="compositionally biased region" description="Polar residues" evidence="2">
    <location>
        <begin position="582"/>
        <end position="595"/>
    </location>
</feature>
<organism evidence="5 6">
    <name type="scientific">Lentinula aciculospora</name>
    <dbReference type="NCBI Taxonomy" id="153920"/>
    <lineage>
        <taxon>Eukaryota</taxon>
        <taxon>Fungi</taxon>
        <taxon>Dikarya</taxon>
        <taxon>Basidiomycota</taxon>
        <taxon>Agaricomycotina</taxon>
        <taxon>Agaricomycetes</taxon>
        <taxon>Agaricomycetidae</taxon>
        <taxon>Agaricales</taxon>
        <taxon>Marasmiineae</taxon>
        <taxon>Omphalotaceae</taxon>
        <taxon>Lentinula</taxon>
    </lineage>
</organism>
<evidence type="ECO:0000313" key="5">
    <source>
        <dbReference type="EMBL" id="KAJ4469558.1"/>
    </source>
</evidence>
<dbReference type="EMBL" id="JAOTPV010000032">
    <property type="protein sequence ID" value="KAJ4469558.1"/>
    <property type="molecule type" value="Genomic_DNA"/>
</dbReference>
<dbReference type="InterPro" id="IPR051266">
    <property type="entry name" value="CLCR"/>
</dbReference>
<feature type="region of interest" description="Disordered" evidence="2">
    <location>
        <begin position="332"/>
        <end position="355"/>
    </location>
</feature>
<dbReference type="SUPFAM" id="SSF53300">
    <property type="entry name" value="vWA-like"/>
    <property type="match status" value="1"/>
</dbReference>
<dbReference type="SMART" id="SM00184">
    <property type="entry name" value="RING"/>
    <property type="match status" value="1"/>
</dbReference>
<dbReference type="InterPro" id="IPR011993">
    <property type="entry name" value="PH-like_dom_sf"/>
</dbReference>
<dbReference type="OrthoDB" id="299997at2759"/>
<feature type="region of interest" description="Disordered" evidence="2">
    <location>
        <begin position="1"/>
        <end position="38"/>
    </location>
</feature>
<dbReference type="Pfam" id="PF15411">
    <property type="entry name" value="PH_10"/>
    <property type="match status" value="1"/>
</dbReference>
<keyword evidence="1" id="KW-0479">Metal-binding</keyword>
<dbReference type="Proteomes" id="UP001150266">
    <property type="component" value="Unassembled WGS sequence"/>
</dbReference>
<evidence type="ECO:0000256" key="1">
    <source>
        <dbReference type="PROSITE-ProRule" id="PRU00175"/>
    </source>
</evidence>
<evidence type="ECO:0000256" key="2">
    <source>
        <dbReference type="SAM" id="MobiDB-lite"/>
    </source>
</evidence>
<feature type="region of interest" description="Disordered" evidence="2">
    <location>
        <begin position="174"/>
        <end position="241"/>
    </location>
</feature>
<dbReference type="AlphaFoldDB" id="A0A9W9DHL2"/>
<dbReference type="SUPFAM" id="SSF57850">
    <property type="entry name" value="RING/U-box"/>
    <property type="match status" value="1"/>
</dbReference>
<dbReference type="InterPro" id="IPR002035">
    <property type="entry name" value="VWF_A"/>
</dbReference>
<dbReference type="InterPro" id="IPR013083">
    <property type="entry name" value="Znf_RING/FYVE/PHD"/>
</dbReference>